<evidence type="ECO:0000256" key="4">
    <source>
        <dbReference type="ARBA" id="ARBA00023242"/>
    </source>
</evidence>
<dbReference type="Proteomes" id="UP000242913">
    <property type="component" value="Unassembled WGS sequence"/>
</dbReference>
<evidence type="ECO:0000256" key="1">
    <source>
        <dbReference type="ARBA" id="ARBA00004123"/>
    </source>
</evidence>
<evidence type="ECO:0000313" key="7">
    <source>
        <dbReference type="Proteomes" id="UP000242913"/>
    </source>
</evidence>
<dbReference type="Gene3D" id="1.25.40.180">
    <property type="match status" value="1"/>
</dbReference>
<dbReference type="PANTHER" id="PTHR18034">
    <property type="entry name" value="CELL CYCLE CONTROL PROTEIN CWF22-RELATED"/>
    <property type="match status" value="1"/>
</dbReference>
<dbReference type="OrthoDB" id="1924287at2759"/>
<evidence type="ECO:0000259" key="5">
    <source>
        <dbReference type="PROSITE" id="PS51366"/>
    </source>
</evidence>
<keyword evidence="2" id="KW-0507">mRNA processing</keyword>
<dbReference type="GO" id="GO:0071013">
    <property type="term" value="C:catalytic step 2 spliceosome"/>
    <property type="evidence" value="ECO:0007669"/>
    <property type="project" value="TreeGrafter"/>
</dbReference>
<dbReference type="InterPro" id="IPR050781">
    <property type="entry name" value="CWC22_splicing_factor"/>
</dbReference>
<dbReference type="EMBL" id="KZ269987">
    <property type="protein sequence ID" value="OZC10284.1"/>
    <property type="molecule type" value="Genomic_DNA"/>
</dbReference>
<organism evidence="6 7">
    <name type="scientific">Onchocerca flexuosa</name>
    <dbReference type="NCBI Taxonomy" id="387005"/>
    <lineage>
        <taxon>Eukaryota</taxon>
        <taxon>Metazoa</taxon>
        <taxon>Ecdysozoa</taxon>
        <taxon>Nematoda</taxon>
        <taxon>Chromadorea</taxon>
        <taxon>Rhabditida</taxon>
        <taxon>Spirurina</taxon>
        <taxon>Spiruromorpha</taxon>
        <taxon>Filarioidea</taxon>
        <taxon>Onchocercidae</taxon>
        <taxon>Onchocerca</taxon>
    </lineage>
</organism>
<keyword evidence="3" id="KW-0508">mRNA splicing</keyword>
<keyword evidence="7" id="KW-1185">Reference proteome</keyword>
<dbReference type="Pfam" id="PF02847">
    <property type="entry name" value="MA3"/>
    <property type="match status" value="1"/>
</dbReference>
<feature type="domain" description="MI" evidence="5">
    <location>
        <begin position="8"/>
        <end position="133"/>
    </location>
</feature>
<comment type="subcellular location">
    <subcellularLocation>
        <location evidence="1">Nucleus</location>
    </subcellularLocation>
</comment>
<accession>A0A238BYV8</accession>
<dbReference type="PANTHER" id="PTHR18034:SF3">
    <property type="entry name" value="PRE-MRNA-SPLICING FACTOR CWC22 HOMOLOG"/>
    <property type="match status" value="1"/>
</dbReference>
<dbReference type="AlphaFoldDB" id="A0A238BYV8"/>
<name>A0A238BYV8_9BILA</name>
<keyword evidence="4" id="KW-0539">Nucleus</keyword>
<protein>
    <recommendedName>
        <fullName evidence="5">MI domain-containing protein</fullName>
    </recommendedName>
</protein>
<reference evidence="6 7" key="1">
    <citation type="submission" date="2015-12" db="EMBL/GenBank/DDBJ databases">
        <title>Draft genome of the nematode, Onchocerca flexuosa.</title>
        <authorList>
            <person name="Mitreva M."/>
        </authorList>
    </citation>
    <scope>NUCLEOTIDE SEQUENCE [LARGE SCALE GENOMIC DNA]</scope>
    <source>
        <strain evidence="6">Red Deer</strain>
    </source>
</reference>
<evidence type="ECO:0000313" key="6">
    <source>
        <dbReference type="EMBL" id="OZC10284.1"/>
    </source>
</evidence>
<sequence length="148" mass="17359">MNKACTRNLPNITRDLLRENVIQERGLLERGLLARSIIQAQSYSPIFSKIWTLQHYCKFVCSVKKNERLYGLLAERFCRLGKEFQEAFERIARDTYNTIHRFEYNKLRNMACLVAHLLSTDAVSRDILDQILLNEDISSSGRMYIKII</sequence>
<evidence type="ECO:0000256" key="3">
    <source>
        <dbReference type="ARBA" id="ARBA00023187"/>
    </source>
</evidence>
<proteinExistence type="predicted"/>
<dbReference type="GO" id="GO:0000398">
    <property type="term" value="P:mRNA splicing, via spliceosome"/>
    <property type="evidence" value="ECO:0007669"/>
    <property type="project" value="TreeGrafter"/>
</dbReference>
<dbReference type="InterPro" id="IPR003891">
    <property type="entry name" value="Initiation_fac_eIF4g_MI"/>
</dbReference>
<dbReference type="PROSITE" id="PS51366">
    <property type="entry name" value="MI"/>
    <property type="match status" value="1"/>
</dbReference>
<dbReference type="GO" id="GO:0003723">
    <property type="term" value="F:RNA binding"/>
    <property type="evidence" value="ECO:0007669"/>
    <property type="project" value="TreeGrafter"/>
</dbReference>
<gene>
    <name evidence="6" type="ORF">X798_02591</name>
</gene>
<evidence type="ECO:0000256" key="2">
    <source>
        <dbReference type="ARBA" id="ARBA00022664"/>
    </source>
</evidence>